<dbReference type="Proteomes" id="UP000194933">
    <property type="component" value="Unassembled WGS sequence"/>
</dbReference>
<sequence length="80" mass="9364">MLRKSLLLYSTSQTMNRKKIIKKHPYLSIIIFGLIASTFWITIEYIVNKNFVANGIYGLLFYYVIALSSVKYNLPKKNKK</sequence>
<keyword evidence="1" id="KW-0472">Membrane</keyword>
<evidence type="ECO:0000313" key="2">
    <source>
        <dbReference type="EMBL" id="OTP11241.1"/>
    </source>
</evidence>
<proteinExistence type="predicted"/>
<keyword evidence="1" id="KW-1133">Transmembrane helix</keyword>
<gene>
    <name evidence="2" type="ORF">A5844_001375</name>
</gene>
<dbReference type="AlphaFoldDB" id="A0A242K0Q6"/>
<keyword evidence="3" id="KW-1185">Reference proteome</keyword>
<keyword evidence="1" id="KW-0812">Transmembrane</keyword>
<name>A0A242K0Q6_9ENTE</name>
<reference evidence="2 3" key="1">
    <citation type="submission" date="2017-05" db="EMBL/GenBank/DDBJ databases">
        <title>The Genome Sequence of Enterococcus sp. 10A9_DIV0425.</title>
        <authorList>
            <consortium name="The Broad Institute Genomics Platform"/>
            <consortium name="The Broad Institute Genomic Center for Infectious Diseases"/>
            <person name="Earl A."/>
            <person name="Manson A."/>
            <person name="Schwartman J."/>
            <person name="Gilmore M."/>
            <person name="Abouelleil A."/>
            <person name="Cao P."/>
            <person name="Chapman S."/>
            <person name="Cusick C."/>
            <person name="Shea T."/>
            <person name="Young S."/>
            <person name="Neafsey D."/>
            <person name="Nusbaum C."/>
            <person name="Birren B."/>
        </authorList>
    </citation>
    <scope>NUCLEOTIDE SEQUENCE [LARGE SCALE GENOMIC DNA]</scope>
    <source>
        <strain evidence="2 3">10A9_DIV0425</strain>
    </source>
</reference>
<comment type="caution">
    <text evidence="2">The sequence shown here is derived from an EMBL/GenBank/DDBJ whole genome shotgun (WGS) entry which is preliminary data.</text>
</comment>
<accession>A0A242K0Q6</accession>
<evidence type="ECO:0000256" key="1">
    <source>
        <dbReference type="SAM" id="Phobius"/>
    </source>
</evidence>
<feature type="transmembrane region" description="Helical" evidence="1">
    <location>
        <begin position="25"/>
        <end position="43"/>
    </location>
</feature>
<feature type="transmembrane region" description="Helical" evidence="1">
    <location>
        <begin position="55"/>
        <end position="74"/>
    </location>
</feature>
<evidence type="ECO:0000313" key="3">
    <source>
        <dbReference type="Proteomes" id="UP000194933"/>
    </source>
</evidence>
<protein>
    <submittedName>
        <fullName evidence="2">Uncharacterized protein</fullName>
    </submittedName>
</protein>
<organism evidence="2 3">
    <name type="scientific">Candidatus Enterococcus wittei</name>
    <dbReference type="NCBI Taxonomy" id="1987383"/>
    <lineage>
        <taxon>Bacteria</taxon>
        <taxon>Bacillati</taxon>
        <taxon>Bacillota</taxon>
        <taxon>Bacilli</taxon>
        <taxon>Lactobacillales</taxon>
        <taxon>Enterococcaceae</taxon>
        <taxon>Enterococcus</taxon>
    </lineage>
</organism>
<dbReference type="EMBL" id="NGMO01000002">
    <property type="protein sequence ID" value="OTP11241.1"/>
    <property type="molecule type" value="Genomic_DNA"/>
</dbReference>